<feature type="transmembrane region" description="Helical" evidence="9">
    <location>
        <begin position="154"/>
        <end position="179"/>
    </location>
</feature>
<dbReference type="GO" id="GO:0005351">
    <property type="term" value="F:carbohydrate:proton symporter activity"/>
    <property type="evidence" value="ECO:0007669"/>
    <property type="project" value="TreeGrafter"/>
</dbReference>
<comment type="similarity">
    <text evidence="2 7">Belongs to the major facilitator superfamily. Sugar transporter (TC 2.A.1.1) family.</text>
</comment>
<dbReference type="OrthoDB" id="6612291at2759"/>
<dbReference type="EMBL" id="NAJM01000006">
    <property type="protein sequence ID" value="RVX73980.1"/>
    <property type="molecule type" value="Genomic_DNA"/>
</dbReference>
<evidence type="ECO:0000256" key="6">
    <source>
        <dbReference type="ARBA" id="ARBA00023136"/>
    </source>
</evidence>
<evidence type="ECO:0000256" key="9">
    <source>
        <dbReference type="SAM" id="Phobius"/>
    </source>
</evidence>
<feature type="domain" description="Major facilitator superfamily (MFS) profile" evidence="10">
    <location>
        <begin position="16"/>
        <end position="466"/>
    </location>
</feature>
<evidence type="ECO:0000256" key="7">
    <source>
        <dbReference type="RuleBase" id="RU003346"/>
    </source>
</evidence>
<comment type="subcellular location">
    <subcellularLocation>
        <location evidence="1">Membrane</location>
        <topology evidence="1">Multi-pass membrane protein</topology>
    </subcellularLocation>
</comment>
<dbReference type="PANTHER" id="PTHR48022">
    <property type="entry name" value="PLASTIDIC GLUCOSE TRANSPORTER 4"/>
    <property type="match status" value="1"/>
</dbReference>
<comment type="caution">
    <text evidence="11">The sequence shown here is derived from an EMBL/GenBank/DDBJ whole genome shotgun (WGS) entry which is preliminary data.</text>
</comment>
<dbReference type="InterPro" id="IPR050360">
    <property type="entry name" value="MFS_Sugar_Transporters"/>
</dbReference>
<dbReference type="FunFam" id="1.20.1250.20:FF:001515">
    <property type="entry name" value="Uncharacterized protein"/>
    <property type="match status" value="1"/>
</dbReference>
<dbReference type="InterPro" id="IPR005828">
    <property type="entry name" value="MFS_sugar_transport-like"/>
</dbReference>
<feature type="transmembrane region" description="Helical" evidence="9">
    <location>
        <begin position="413"/>
        <end position="433"/>
    </location>
</feature>
<organism evidence="11 12">
    <name type="scientific">Exophiala mesophila</name>
    <name type="common">Black yeast-like fungus</name>
    <dbReference type="NCBI Taxonomy" id="212818"/>
    <lineage>
        <taxon>Eukaryota</taxon>
        <taxon>Fungi</taxon>
        <taxon>Dikarya</taxon>
        <taxon>Ascomycota</taxon>
        <taxon>Pezizomycotina</taxon>
        <taxon>Eurotiomycetes</taxon>
        <taxon>Chaetothyriomycetidae</taxon>
        <taxon>Chaetothyriales</taxon>
        <taxon>Herpotrichiellaceae</taxon>
        <taxon>Exophiala</taxon>
    </lineage>
</organism>
<dbReference type="SUPFAM" id="SSF103473">
    <property type="entry name" value="MFS general substrate transporter"/>
    <property type="match status" value="1"/>
</dbReference>
<keyword evidence="5 9" id="KW-1133">Transmembrane helix</keyword>
<evidence type="ECO:0000259" key="10">
    <source>
        <dbReference type="PROSITE" id="PS50850"/>
    </source>
</evidence>
<name>A0A438NE33_EXOME</name>
<dbReference type="InterPro" id="IPR005829">
    <property type="entry name" value="Sugar_transporter_CS"/>
</dbReference>
<feature type="transmembrane region" description="Helical" evidence="9">
    <location>
        <begin position="121"/>
        <end position="142"/>
    </location>
</feature>
<dbReference type="Pfam" id="PF00083">
    <property type="entry name" value="Sugar_tr"/>
    <property type="match status" value="1"/>
</dbReference>
<feature type="transmembrane region" description="Helical" evidence="9">
    <location>
        <begin position="342"/>
        <end position="366"/>
    </location>
</feature>
<dbReference type="AlphaFoldDB" id="A0A438NE33"/>
<feature type="transmembrane region" description="Helical" evidence="9">
    <location>
        <begin position="277"/>
        <end position="295"/>
    </location>
</feature>
<dbReference type="PROSITE" id="PS00216">
    <property type="entry name" value="SUGAR_TRANSPORT_1"/>
    <property type="match status" value="2"/>
</dbReference>
<accession>A0A438NE33</accession>
<dbReference type="VEuPathDB" id="FungiDB:PV10_08988"/>
<dbReference type="InterPro" id="IPR036259">
    <property type="entry name" value="MFS_trans_sf"/>
</dbReference>
<evidence type="ECO:0000256" key="8">
    <source>
        <dbReference type="SAM" id="MobiDB-lite"/>
    </source>
</evidence>
<protein>
    <recommendedName>
        <fullName evidence="10">Major facilitator superfamily (MFS) profile domain-containing protein</fullName>
    </recommendedName>
</protein>
<feature type="transmembrane region" description="Helical" evidence="9">
    <location>
        <begin position="63"/>
        <end position="89"/>
    </location>
</feature>
<keyword evidence="3 7" id="KW-0813">Transport</keyword>
<evidence type="ECO:0000256" key="4">
    <source>
        <dbReference type="ARBA" id="ARBA00022692"/>
    </source>
</evidence>
<dbReference type="InterPro" id="IPR020846">
    <property type="entry name" value="MFS_dom"/>
</dbReference>
<dbReference type="NCBIfam" id="TIGR00879">
    <property type="entry name" value="SP"/>
    <property type="match status" value="1"/>
</dbReference>
<reference evidence="11 12" key="1">
    <citation type="submission" date="2017-03" db="EMBL/GenBank/DDBJ databases">
        <title>Genomes of endolithic fungi from Antarctica.</title>
        <authorList>
            <person name="Coleine C."/>
            <person name="Masonjones S."/>
            <person name="Stajich J.E."/>
        </authorList>
    </citation>
    <scope>NUCLEOTIDE SEQUENCE [LARGE SCALE GENOMIC DNA]</scope>
    <source>
        <strain evidence="11 12">CCFEE 6314</strain>
    </source>
</reference>
<dbReference type="Proteomes" id="UP000288859">
    <property type="component" value="Unassembled WGS sequence"/>
</dbReference>
<keyword evidence="4 9" id="KW-0812">Transmembrane</keyword>
<evidence type="ECO:0000256" key="2">
    <source>
        <dbReference type="ARBA" id="ARBA00010992"/>
    </source>
</evidence>
<evidence type="ECO:0000313" key="11">
    <source>
        <dbReference type="EMBL" id="RVX73980.1"/>
    </source>
</evidence>
<dbReference type="PANTHER" id="PTHR48022:SF11">
    <property type="entry name" value="MONOSACCHARIDE TRANSPORTER (HXT8), PUTATIVE (AFU_ORTHOLOGUE AFUA_2G08120)-RELATED"/>
    <property type="match status" value="1"/>
</dbReference>
<feature type="transmembrane region" description="Helical" evidence="9">
    <location>
        <begin position="315"/>
        <end position="335"/>
    </location>
</feature>
<dbReference type="GO" id="GO:0016020">
    <property type="term" value="C:membrane"/>
    <property type="evidence" value="ECO:0007669"/>
    <property type="project" value="UniProtKB-SubCell"/>
</dbReference>
<dbReference type="Gene3D" id="1.20.1250.20">
    <property type="entry name" value="MFS general substrate transporter like domains"/>
    <property type="match status" value="1"/>
</dbReference>
<keyword evidence="6 9" id="KW-0472">Membrane</keyword>
<evidence type="ECO:0000256" key="1">
    <source>
        <dbReference type="ARBA" id="ARBA00004141"/>
    </source>
</evidence>
<sequence length="545" mass="59278">MSTAPTAQWSWYNFWICFLVSLGMLAFAYPASIIATTLAQPSFLIDMGLLDVTQDPPALAPNANALIGAISGVFQAGGVVNTFIAGWVADRYGRKWGFHWCSLLSLLGGALQCGAQNSTMFIFGRLFSGAGSAGFLVITPPYSAELSPPKLRGLLVGLNGVIISIGYALGAYMGLAFYSIQNPAAQWRGPLGLNLIWPLLMNIVCLYVPESPRYLLLKDREDEARAIVYKLHNLHGESHHEFAHQEFQQMATQAREDRHLEPSWLKMITERGNRKRLGIAAGYMFFGQSTGVLVLNNYGPTIYAALGFDTRSQLIFQPGWVTSGIIGNLIGAVCLDWIGRKPLLTVGLAGCCVCLIIEAAVVSLYAQEGTNGAGLRAGVAATYLFIFVYGLGVDVAGVVLYSEVFPNHMRARGMSLVVALFGVTNVLYLQVAPTAFANIGWRFFLVFIILSGIGAVWSWFGIPETNGIPLEEMNQIFSGQPVVKEKDLSIEEGPEEHVVVDQSNHEKGFTQGDAEKVCSETEGARRVRPAQGDKDSALHLENARK</sequence>
<feature type="transmembrane region" description="Helical" evidence="9">
    <location>
        <begin position="439"/>
        <end position="460"/>
    </location>
</feature>
<feature type="transmembrane region" description="Helical" evidence="9">
    <location>
        <begin position="378"/>
        <end position="401"/>
    </location>
</feature>
<evidence type="ECO:0000256" key="5">
    <source>
        <dbReference type="ARBA" id="ARBA00022989"/>
    </source>
</evidence>
<gene>
    <name evidence="11" type="ORF">B0A52_02870</name>
</gene>
<dbReference type="PROSITE" id="PS50850">
    <property type="entry name" value="MFS"/>
    <property type="match status" value="1"/>
</dbReference>
<dbReference type="InterPro" id="IPR003663">
    <property type="entry name" value="Sugar/inositol_transpt"/>
</dbReference>
<proteinExistence type="inferred from homology"/>
<feature type="region of interest" description="Disordered" evidence="8">
    <location>
        <begin position="502"/>
        <end position="545"/>
    </location>
</feature>
<evidence type="ECO:0000256" key="3">
    <source>
        <dbReference type="ARBA" id="ARBA00022448"/>
    </source>
</evidence>
<evidence type="ECO:0000313" key="12">
    <source>
        <dbReference type="Proteomes" id="UP000288859"/>
    </source>
</evidence>